<dbReference type="RefSeq" id="WP_022273828.1">
    <property type="nucleotide sequence ID" value="NZ_JACRTJ010000027.1"/>
</dbReference>
<accession>A0ABR7NWT3</accession>
<dbReference type="SUPFAM" id="SSF102215">
    <property type="entry name" value="Creatininase"/>
    <property type="match status" value="1"/>
</dbReference>
<evidence type="ECO:0000313" key="7">
    <source>
        <dbReference type="Proteomes" id="UP000647491"/>
    </source>
</evidence>
<comment type="cofactor">
    <cofactor evidence="1">
        <name>Zn(2+)</name>
        <dbReference type="ChEBI" id="CHEBI:29105"/>
    </cofactor>
</comment>
<dbReference type="InterPro" id="IPR024087">
    <property type="entry name" value="Creatininase-like_sf"/>
</dbReference>
<dbReference type="EMBL" id="JACRTJ010000027">
    <property type="protein sequence ID" value="MBC8600071.1"/>
    <property type="molecule type" value="Genomic_DNA"/>
</dbReference>
<dbReference type="PANTHER" id="PTHR35005">
    <property type="entry name" value="3-DEHYDRO-SCYLLO-INOSOSE HYDROLASE"/>
    <property type="match status" value="1"/>
</dbReference>
<dbReference type="PANTHER" id="PTHR35005:SF1">
    <property type="entry name" value="2-AMINO-5-FORMYLAMINO-6-RIBOSYLAMINOPYRIMIDIN-4(3H)-ONE 5'-MONOPHOSPHATE DEFORMYLASE"/>
    <property type="match status" value="1"/>
</dbReference>
<evidence type="ECO:0000256" key="5">
    <source>
        <dbReference type="ARBA" id="ARBA00024029"/>
    </source>
</evidence>
<dbReference type="Pfam" id="PF02633">
    <property type="entry name" value="Creatininase"/>
    <property type="match status" value="1"/>
</dbReference>
<reference evidence="6 7" key="1">
    <citation type="submission" date="2020-08" db="EMBL/GenBank/DDBJ databases">
        <title>Genome public.</title>
        <authorList>
            <person name="Liu C."/>
            <person name="Sun Q."/>
        </authorList>
    </citation>
    <scope>NUCLEOTIDE SEQUENCE [LARGE SCALE GENOMIC DNA]</scope>
    <source>
        <strain evidence="6 7">BX10</strain>
    </source>
</reference>
<dbReference type="Gene3D" id="3.40.50.10310">
    <property type="entry name" value="Creatininase"/>
    <property type="match status" value="1"/>
</dbReference>
<gene>
    <name evidence="6" type="ORF">H8708_12670</name>
</gene>
<dbReference type="Proteomes" id="UP000647491">
    <property type="component" value="Unassembled WGS sequence"/>
</dbReference>
<name>A0ABR7NWT3_9FIRM</name>
<evidence type="ECO:0000256" key="3">
    <source>
        <dbReference type="ARBA" id="ARBA00022801"/>
    </source>
</evidence>
<evidence type="ECO:0000313" key="6">
    <source>
        <dbReference type="EMBL" id="MBC8600071.1"/>
    </source>
</evidence>
<evidence type="ECO:0000256" key="2">
    <source>
        <dbReference type="ARBA" id="ARBA00022723"/>
    </source>
</evidence>
<keyword evidence="3" id="KW-0378">Hydrolase</keyword>
<keyword evidence="2" id="KW-0479">Metal-binding</keyword>
<comment type="caution">
    <text evidence="6">The sequence shown here is derived from an EMBL/GenBank/DDBJ whole genome shotgun (WGS) entry which is preliminary data.</text>
</comment>
<sequence length="252" mass="28170">MFLEKITWKQAEGYFKEKDIAIIPVGSTENHGSQLCLGTDFLIPRRLCEMMDERLNILIAPTVPFGVGDQHINFPGTITIGYDGLYDLMTRIVDQLYGFGIRKFVFLNGHGGNTPVLQRVALELDERHAMGAILNWWLLAGELDPRWKGGHGGGEETAAMLAIDPSCVHMEYFMPFEPKDLSPDLTFAGSFNVNCNGVSVPVPRHVDRYSSCGWYGPDSPETATKEWGEEMLKATADFCVDFIKKFERVSLG</sequence>
<proteinExistence type="inferred from homology"/>
<organism evidence="6 7">
    <name type="scientific">Enterocloster hominis</name>
    <name type="common">ex Liu et al. 2021</name>
    <dbReference type="NCBI Taxonomy" id="2763663"/>
    <lineage>
        <taxon>Bacteria</taxon>
        <taxon>Bacillati</taxon>
        <taxon>Bacillota</taxon>
        <taxon>Clostridia</taxon>
        <taxon>Lachnospirales</taxon>
        <taxon>Lachnospiraceae</taxon>
        <taxon>Enterocloster</taxon>
    </lineage>
</organism>
<dbReference type="InterPro" id="IPR003785">
    <property type="entry name" value="Creatininase/forma_Hydrolase"/>
</dbReference>
<keyword evidence="7" id="KW-1185">Reference proteome</keyword>
<comment type="similarity">
    <text evidence="5">Belongs to the creatininase superfamily.</text>
</comment>
<protein>
    <submittedName>
        <fullName evidence="6">Creatininase family protein</fullName>
    </submittedName>
</protein>
<keyword evidence="4" id="KW-0862">Zinc</keyword>
<evidence type="ECO:0000256" key="4">
    <source>
        <dbReference type="ARBA" id="ARBA00022833"/>
    </source>
</evidence>
<evidence type="ECO:0000256" key="1">
    <source>
        <dbReference type="ARBA" id="ARBA00001947"/>
    </source>
</evidence>